<dbReference type="OrthoDB" id="407325at2759"/>
<dbReference type="InterPro" id="IPR029063">
    <property type="entry name" value="SAM-dependent_MTases_sf"/>
</dbReference>
<protein>
    <submittedName>
        <fullName evidence="1">3211_t:CDS:1</fullName>
    </submittedName>
</protein>
<proteinExistence type="predicted"/>
<dbReference type="Proteomes" id="UP000789706">
    <property type="component" value="Unassembled WGS sequence"/>
</dbReference>
<dbReference type="InterPro" id="IPR019410">
    <property type="entry name" value="Methyltransf_16"/>
</dbReference>
<comment type="caution">
    <text evidence="1">The sequence shown here is derived from an EMBL/GenBank/DDBJ whole genome shotgun (WGS) entry which is preliminary data.</text>
</comment>
<evidence type="ECO:0000313" key="1">
    <source>
        <dbReference type="EMBL" id="CAG8566189.1"/>
    </source>
</evidence>
<gene>
    <name evidence="1" type="ORF">DEBURN_LOCUS7838</name>
</gene>
<dbReference type="Gene3D" id="3.40.50.150">
    <property type="entry name" value="Vaccinia Virus protein VP39"/>
    <property type="match status" value="1"/>
</dbReference>
<organism evidence="1 2">
    <name type="scientific">Diversispora eburnea</name>
    <dbReference type="NCBI Taxonomy" id="1213867"/>
    <lineage>
        <taxon>Eukaryota</taxon>
        <taxon>Fungi</taxon>
        <taxon>Fungi incertae sedis</taxon>
        <taxon>Mucoromycota</taxon>
        <taxon>Glomeromycotina</taxon>
        <taxon>Glomeromycetes</taxon>
        <taxon>Diversisporales</taxon>
        <taxon>Diversisporaceae</taxon>
        <taxon>Diversispora</taxon>
    </lineage>
</organism>
<name>A0A9N9BIX9_9GLOM</name>
<reference evidence="1" key="1">
    <citation type="submission" date="2021-06" db="EMBL/GenBank/DDBJ databases">
        <authorList>
            <person name="Kallberg Y."/>
            <person name="Tangrot J."/>
            <person name="Rosling A."/>
        </authorList>
    </citation>
    <scope>NUCLEOTIDE SEQUENCE</scope>
    <source>
        <strain evidence="1">AZ414A</strain>
    </source>
</reference>
<evidence type="ECO:0000313" key="2">
    <source>
        <dbReference type="Proteomes" id="UP000789706"/>
    </source>
</evidence>
<dbReference type="Pfam" id="PF10294">
    <property type="entry name" value="Methyltransf_16"/>
    <property type="match status" value="1"/>
</dbReference>
<sequence>MSETKQSDCNNSNTKSNYESKAMVLWRFDNPYANYKKDTERIFVFNGYTRSGCGLVGLAAWIKGGKIDFTGTKTNINHTKMNVEKNVKLILEQQNQKSQVGNKNIKELRKVDVELPEPDDTKNIMHVNNFGTFDIILASELLYLPELHKDLVKTMKYYCHRNDQNKGDKKNEKRNTRILGIYKERGLSESSFFEIAKTLGKFNVEWIDMNWISQKFNMVNEISKISLIADYKLFWLIISEALLTKTLELEQLQLEPQLQLRPQGHSNS</sequence>
<accession>A0A9N9BIX9</accession>
<dbReference type="AlphaFoldDB" id="A0A9N9BIX9"/>
<keyword evidence="2" id="KW-1185">Reference proteome</keyword>
<dbReference type="EMBL" id="CAJVPK010001025">
    <property type="protein sequence ID" value="CAG8566189.1"/>
    <property type="molecule type" value="Genomic_DNA"/>
</dbReference>